<evidence type="ECO:0000313" key="2">
    <source>
        <dbReference type="Proteomes" id="UP000824120"/>
    </source>
</evidence>
<dbReference type="EMBL" id="JACXVP010000004">
    <property type="protein sequence ID" value="KAG5608259.1"/>
    <property type="molecule type" value="Genomic_DNA"/>
</dbReference>
<proteinExistence type="predicted"/>
<accession>A0A9J5Z5I7</accession>
<dbReference type="SUPFAM" id="SSF49870">
    <property type="entry name" value="Osmotin, thaumatin-like protein"/>
    <property type="match status" value="2"/>
</dbReference>
<protein>
    <recommendedName>
        <fullName evidence="3">Thaumatin-like protein</fullName>
    </recommendedName>
</protein>
<dbReference type="SMART" id="SM00205">
    <property type="entry name" value="THN"/>
    <property type="match status" value="1"/>
</dbReference>
<dbReference type="Gene3D" id="2.60.110.10">
    <property type="entry name" value="Thaumatin"/>
    <property type="match status" value="2"/>
</dbReference>
<evidence type="ECO:0008006" key="3">
    <source>
        <dbReference type="Google" id="ProtNLM"/>
    </source>
</evidence>
<organism evidence="1 2">
    <name type="scientific">Solanum commersonii</name>
    <name type="common">Commerson's wild potato</name>
    <name type="synonym">Commerson's nightshade</name>
    <dbReference type="NCBI Taxonomy" id="4109"/>
    <lineage>
        <taxon>Eukaryota</taxon>
        <taxon>Viridiplantae</taxon>
        <taxon>Streptophyta</taxon>
        <taxon>Embryophyta</taxon>
        <taxon>Tracheophyta</taxon>
        <taxon>Spermatophyta</taxon>
        <taxon>Magnoliopsida</taxon>
        <taxon>eudicotyledons</taxon>
        <taxon>Gunneridae</taxon>
        <taxon>Pentapetalae</taxon>
        <taxon>asterids</taxon>
        <taxon>lamiids</taxon>
        <taxon>Solanales</taxon>
        <taxon>Solanaceae</taxon>
        <taxon>Solanoideae</taxon>
        <taxon>Solaneae</taxon>
        <taxon>Solanum</taxon>
    </lineage>
</organism>
<dbReference type="PANTHER" id="PTHR31048">
    <property type="entry name" value="OS03G0233200 PROTEIN"/>
    <property type="match status" value="1"/>
</dbReference>
<dbReference type="Proteomes" id="UP000824120">
    <property type="component" value="Chromosome 4"/>
</dbReference>
<comment type="caution">
    <text evidence="1">The sequence shown here is derived from an EMBL/GenBank/DDBJ whole genome shotgun (WGS) entry which is preliminary data.</text>
</comment>
<gene>
    <name evidence="1" type="ORF">H5410_019540</name>
</gene>
<evidence type="ECO:0000313" key="1">
    <source>
        <dbReference type="EMBL" id="KAG5608259.1"/>
    </source>
</evidence>
<name>A0A9J5Z5I7_SOLCO</name>
<dbReference type="Pfam" id="PF00314">
    <property type="entry name" value="Thaumatin"/>
    <property type="match status" value="2"/>
</dbReference>
<dbReference type="PROSITE" id="PS51367">
    <property type="entry name" value="THAUMATIN_2"/>
    <property type="match status" value="2"/>
</dbReference>
<dbReference type="AlphaFoldDB" id="A0A9J5Z5I7"/>
<dbReference type="PRINTS" id="PR00347">
    <property type="entry name" value="THAUMATIN"/>
</dbReference>
<reference evidence="1 2" key="1">
    <citation type="submission" date="2020-09" db="EMBL/GenBank/DDBJ databases">
        <title>De no assembly of potato wild relative species, Solanum commersonii.</title>
        <authorList>
            <person name="Cho K."/>
        </authorList>
    </citation>
    <scope>NUCLEOTIDE SEQUENCE [LARGE SCALE GENOMIC DNA]</scope>
    <source>
        <strain evidence="1">LZ3.2</strain>
        <tissue evidence="1">Leaf</tissue>
    </source>
</reference>
<sequence length="262" mass="28348">MVLGGTPPKNPNCLVNLKDAHCGDQIELEVRDQNETVIGCKSGCSAFNRDDLCCTGAYNLSRTCKPSIYSLTLKKLCDKAITYPYDDETLFTCRCNATKLLIKNNCPHKIWPATQSGTGEGAAIPTGFRLASRGTKKFNLPNPWSGRIWARHLCSYSGQNFTCLSGDCRSGSIECDGAGGTPPATLVQFTIANTSDEKDFYSVSIVDGFNLPVSVTPINRPDCGIADCLVNLKDAHCGDQIELEVRDQNEDKMSGAKADAFA</sequence>
<dbReference type="InterPro" id="IPR001938">
    <property type="entry name" value="Thaumatin"/>
</dbReference>
<dbReference type="InterPro" id="IPR037176">
    <property type="entry name" value="Osmotin/thaumatin-like_sf"/>
</dbReference>
<keyword evidence="2" id="KW-1185">Reference proteome</keyword>
<dbReference type="OrthoDB" id="430315at2759"/>